<comment type="caution">
    <text evidence="12">The sequence shown here is derived from an EMBL/GenBank/DDBJ whole genome shotgun (WGS) entry which is preliminary data.</text>
</comment>
<comment type="subcellular location">
    <subcellularLocation>
        <location evidence="1 8">Cell outer membrane</location>
        <topology evidence="1 8">Multi-pass membrane protein</topology>
    </subcellularLocation>
</comment>
<dbReference type="InterPro" id="IPR013784">
    <property type="entry name" value="Carb-bd-like_fold"/>
</dbReference>
<protein>
    <submittedName>
        <fullName evidence="12">TonB-dependent receptor</fullName>
    </submittedName>
</protein>
<keyword evidence="2 8" id="KW-0813">Transport</keyword>
<evidence type="ECO:0000259" key="11">
    <source>
        <dbReference type="Pfam" id="PF07715"/>
    </source>
</evidence>
<feature type="domain" description="TonB-dependent receptor-like beta-barrel" evidence="10">
    <location>
        <begin position="471"/>
        <end position="918"/>
    </location>
</feature>
<dbReference type="SUPFAM" id="SSF56935">
    <property type="entry name" value="Porins"/>
    <property type="match status" value="1"/>
</dbReference>
<dbReference type="InterPro" id="IPR037066">
    <property type="entry name" value="Plug_dom_sf"/>
</dbReference>
<dbReference type="PANTHER" id="PTHR40980">
    <property type="entry name" value="PLUG DOMAIN-CONTAINING PROTEIN"/>
    <property type="match status" value="1"/>
</dbReference>
<dbReference type="PROSITE" id="PS51257">
    <property type="entry name" value="PROKAR_LIPOPROTEIN"/>
    <property type="match status" value="1"/>
</dbReference>
<comment type="similarity">
    <text evidence="8 9">Belongs to the TonB-dependent receptor family.</text>
</comment>
<dbReference type="SUPFAM" id="SSF49452">
    <property type="entry name" value="Starch-binding domain-like"/>
    <property type="match status" value="1"/>
</dbReference>
<evidence type="ECO:0000256" key="7">
    <source>
        <dbReference type="ARBA" id="ARBA00023237"/>
    </source>
</evidence>
<gene>
    <name evidence="12" type="ORF">ACFPN2_08040</name>
</gene>
<dbReference type="Gene3D" id="2.40.170.20">
    <property type="entry name" value="TonB-dependent receptor, beta-barrel domain"/>
    <property type="match status" value="1"/>
</dbReference>
<dbReference type="PROSITE" id="PS52016">
    <property type="entry name" value="TONB_DEPENDENT_REC_3"/>
    <property type="match status" value="1"/>
</dbReference>
<evidence type="ECO:0000256" key="2">
    <source>
        <dbReference type="ARBA" id="ARBA00022448"/>
    </source>
</evidence>
<keyword evidence="6 8" id="KW-0472">Membrane</keyword>
<name>A0ABV8SNN8_9GAMM</name>
<dbReference type="InterPro" id="IPR012910">
    <property type="entry name" value="Plug_dom"/>
</dbReference>
<evidence type="ECO:0000256" key="5">
    <source>
        <dbReference type="ARBA" id="ARBA00023077"/>
    </source>
</evidence>
<dbReference type="Pfam" id="PF00593">
    <property type="entry name" value="TonB_dep_Rec_b-barrel"/>
    <property type="match status" value="1"/>
</dbReference>
<keyword evidence="13" id="KW-1185">Reference proteome</keyword>
<evidence type="ECO:0000256" key="9">
    <source>
        <dbReference type="RuleBase" id="RU003357"/>
    </source>
</evidence>
<evidence type="ECO:0000313" key="13">
    <source>
        <dbReference type="Proteomes" id="UP001595904"/>
    </source>
</evidence>
<evidence type="ECO:0000313" key="12">
    <source>
        <dbReference type="EMBL" id="MFC4309026.1"/>
    </source>
</evidence>
<evidence type="ECO:0000256" key="8">
    <source>
        <dbReference type="PROSITE-ProRule" id="PRU01360"/>
    </source>
</evidence>
<keyword evidence="7 8" id="KW-0998">Cell outer membrane</keyword>
<keyword evidence="12" id="KW-0675">Receptor</keyword>
<dbReference type="NCBIfam" id="TIGR01782">
    <property type="entry name" value="TonB-Xanth-Caul"/>
    <property type="match status" value="1"/>
</dbReference>
<sequence length="953" mass="105379">MKIEKGANWRRDGRGIWSTPVTLTALVVAGSCVTSAALAGSLSGRVSDASGVKFLQSAEVEIVELQRRAQTGSDGLFRFGDVPDGTYTLRTQYVGAPAVETKVDVAGDTRSEDILLGTARADGGYIENVLVVGQQASLASALSRQRSADGVESVLSRDGIGQFPDQNAAESLRRVAGINVLNDQGEGRFVAVRGLSPDLNAASINGARVPAPEADVRSVALDVIPAELIESIEIKKSLTPDMDADTIGASIEINTTSAFDRKEPFLSFSGEGSFNDLNNEWSPKGSLDFSRMIGDRLGLAGGLSYYKRKFSTDNIEMDDWDVSDDVPFAGTVEYRDYDVERKRLGGSLSLDFRASDTTTLYARFLRSEFEDQEYRGRVVFEMDEDPNSGTATTANFSDADGEIQITRDIKDRFEKQTITSLSLGGETFAGAWTFKYSGSWSAAKEREAGSLDPVEFQKEFEGGDELDVSFNYGDWRLPRYTLSGNNVAAFSDAEEYEFDKIERTSLSLAKDEELAARFDISRDFALSGGQFTVQFGAKARQREKTYDKQADIFDGFDGDFTLADVAGSPSYGLAGIGPVPNGPAVRDFIHRNIADFELNDLDTEFESNIADYSVDEDIYAGYILGKLDQGPLRLVGGVRVEQTRNDIRASRVELVDEEEEVNVTPTSFDRDYTDVLPSLNVRYQAAEDVLLRAGIYRSLVRPQIGQLAPRFVVEETVEEDEDTGEDVILREGEFGNPELKPYDAWNLDLSAEWYLGSNGVLQAGVFYKRIEDFIVNVVYEDSEFLGVAFTEALIPQNGDEAKVKGFELSYQQSLNFLPSPLDGVIVGFNYTYTDAEGEFDGRTISLPASAENTFNASLGYEKGPLSFRLTAAYRDKYLDELGDDPENDRYVENHIQFDLSAKYRVTPQFQVFAEFVNLGDEPHVAYQNLGGRKRLLQYEEYSWTGKTGFRYTF</sequence>
<keyword evidence="4 8" id="KW-0812">Transmembrane</keyword>
<organism evidence="12 13">
    <name type="scientific">Steroidobacter flavus</name>
    <dbReference type="NCBI Taxonomy" id="1842136"/>
    <lineage>
        <taxon>Bacteria</taxon>
        <taxon>Pseudomonadati</taxon>
        <taxon>Pseudomonadota</taxon>
        <taxon>Gammaproteobacteria</taxon>
        <taxon>Steroidobacterales</taxon>
        <taxon>Steroidobacteraceae</taxon>
        <taxon>Steroidobacter</taxon>
    </lineage>
</organism>
<dbReference type="InterPro" id="IPR000531">
    <property type="entry name" value="Beta-barrel_TonB"/>
</dbReference>
<dbReference type="Gene3D" id="2.170.130.10">
    <property type="entry name" value="TonB-dependent receptor, plug domain"/>
    <property type="match status" value="1"/>
</dbReference>
<dbReference type="InterPro" id="IPR010104">
    <property type="entry name" value="TonB_rcpt_bac"/>
</dbReference>
<feature type="domain" description="TonB-dependent receptor plug" evidence="11">
    <location>
        <begin position="145"/>
        <end position="248"/>
    </location>
</feature>
<evidence type="ECO:0000256" key="1">
    <source>
        <dbReference type="ARBA" id="ARBA00004571"/>
    </source>
</evidence>
<reference evidence="13" key="1">
    <citation type="journal article" date="2019" name="Int. J. Syst. Evol. Microbiol.">
        <title>The Global Catalogue of Microorganisms (GCM) 10K type strain sequencing project: providing services to taxonomists for standard genome sequencing and annotation.</title>
        <authorList>
            <consortium name="The Broad Institute Genomics Platform"/>
            <consortium name="The Broad Institute Genome Sequencing Center for Infectious Disease"/>
            <person name="Wu L."/>
            <person name="Ma J."/>
        </authorList>
    </citation>
    <scope>NUCLEOTIDE SEQUENCE [LARGE SCALE GENOMIC DNA]</scope>
    <source>
        <strain evidence="13">CGMCC 1.10759</strain>
    </source>
</reference>
<keyword evidence="3 8" id="KW-1134">Transmembrane beta strand</keyword>
<evidence type="ECO:0000256" key="4">
    <source>
        <dbReference type="ARBA" id="ARBA00022692"/>
    </source>
</evidence>
<evidence type="ECO:0000256" key="6">
    <source>
        <dbReference type="ARBA" id="ARBA00023136"/>
    </source>
</evidence>
<dbReference type="CDD" id="cd01347">
    <property type="entry name" value="ligand_gated_channel"/>
    <property type="match status" value="1"/>
</dbReference>
<dbReference type="PANTHER" id="PTHR40980:SF4">
    <property type="entry name" value="TONB-DEPENDENT RECEPTOR-LIKE BETA-BARREL DOMAIN-CONTAINING PROTEIN"/>
    <property type="match status" value="1"/>
</dbReference>
<dbReference type="InterPro" id="IPR036942">
    <property type="entry name" value="Beta-barrel_TonB_sf"/>
</dbReference>
<accession>A0ABV8SNN8</accession>
<dbReference type="InterPro" id="IPR039426">
    <property type="entry name" value="TonB-dep_rcpt-like"/>
</dbReference>
<dbReference type="Proteomes" id="UP001595904">
    <property type="component" value="Unassembled WGS sequence"/>
</dbReference>
<dbReference type="EMBL" id="JBHSDU010000003">
    <property type="protein sequence ID" value="MFC4309026.1"/>
    <property type="molecule type" value="Genomic_DNA"/>
</dbReference>
<evidence type="ECO:0000256" key="3">
    <source>
        <dbReference type="ARBA" id="ARBA00022452"/>
    </source>
</evidence>
<evidence type="ECO:0000259" key="10">
    <source>
        <dbReference type="Pfam" id="PF00593"/>
    </source>
</evidence>
<dbReference type="RefSeq" id="WP_380596091.1">
    <property type="nucleotide sequence ID" value="NZ_JBHSDU010000003.1"/>
</dbReference>
<keyword evidence="5 9" id="KW-0798">TonB box</keyword>
<dbReference type="Gene3D" id="2.60.40.1120">
    <property type="entry name" value="Carboxypeptidase-like, regulatory domain"/>
    <property type="match status" value="1"/>
</dbReference>
<dbReference type="Pfam" id="PF13620">
    <property type="entry name" value="CarboxypepD_reg"/>
    <property type="match status" value="1"/>
</dbReference>
<proteinExistence type="inferred from homology"/>
<dbReference type="Pfam" id="PF07715">
    <property type="entry name" value="Plug"/>
    <property type="match status" value="1"/>
</dbReference>